<protein>
    <recommendedName>
        <fullName evidence="3">Methyltransferase FkbM domain-containing protein</fullName>
    </recommendedName>
</protein>
<accession>A0ABD3QTK6</accession>
<name>A0ABD3QTK6_9STRA</name>
<feature type="transmembrane region" description="Helical" evidence="1">
    <location>
        <begin position="317"/>
        <end position="336"/>
    </location>
</feature>
<dbReference type="Pfam" id="PF05050">
    <property type="entry name" value="Methyltransf_21"/>
    <property type="match status" value="1"/>
</dbReference>
<dbReference type="PANTHER" id="PTHR36973">
    <property type="entry name" value="SLL1456 PROTEIN-RELATED"/>
    <property type="match status" value="1"/>
</dbReference>
<proteinExistence type="predicted"/>
<reference evidence="4 5" key="1">
    <citation type="submission" date="2024-10" db="EMBL/GenBank/DDBJ databases">
        <title>Updated reference genomes for cyclostephanoid diatoms.</title>
        <authorList>
            <person name="Roberts W.R."/>
            <person name="Alverson A.J."/>
        </authorList>
    </citation>
    <scope>NUCLEOTIDE SEQUENCE [LARGE SCALE GENOMIC DNA]</scope>
    <source>
        <strain evidence="4 5">AJA276-08</strain>
    </source>
</reference>
<evidence type="ECO:0000256" key="1">
    <source>
        <dbReference type="SAM" id="Phobius"/>
    </source>
</evidence>
<evidence type="ECO:0000259" key="3">
    <source>
        <dbReference type="Pfam" id="PF05050"/>
    </source>
</evidence>
<dbReference type="PANTHER" id="PTHR36973:SF4">
    <property type="entry name" value="NODULATION PROTEIN"/>
    <property type="match status" value="1"/>
</dbReference>
<evidence type="ECO:0000313" key="5">
    <source>
        <dbReference type="Proteomes" id="UP001530315"/>
    </source>
</evidence>
<feature type="signal peptide" evidence="2">
    <location>
        <begin position="1"/>
        <end position="35"/>
    </location>
</feature>
<keyword evidence="1" id="KW-1133">Transmembrane helix</keyword>
<feature type="domain" description="Methyltransferase FkbM" evidence="3">
    <location>
        <begin position="123"/>
        <end position="228"/>
    </location>
</feature>
<dbReference type="InterPro" id="IPR029063">
    <property type="entry name" value="SAM-dependent_MTases_sf"/>
</dbReference>
<organism evidence="4 5">
    <name type="scientific">Stephanodiscus triporus</name>
    <dbReference type="NCBI Taxonomy" id="2934178"/>
    <lineage>
        <taxon>Eukaryota</taxon>
        <taxon>Sar</taxon>
        <taxon>Stramenopiles</taxon>
        <taxon>Ochrophyta</taxon>
        <taxon>Bacillariophyta</taxon>
        <taxon>Coscinodiscophyceae</taxon>
        <taxon>Thalassiosirophycidae</taxon>
        <taxon>Stephanodiscales</taxon>
        <taxon>Stephanodiscaceae</taxon>
        <taxon>Stephanodiscus</taxon>
    </lineage>
</organism>
<dbReference type="Proteomes" id="UP001530315">
    <property type="component" value="Unassembled WGS sequence"/>
</dbReference>
<dbReference type="AlphaFoldDB" id="A0ABD3QTK6"/>
<feature type="chain" id="PRO_5044835517" description="Methyltransferase FkbM domain-containing protein" evidence="2">
    <location>
        <begin position="36"/>
        <end position="349"/>
    </location>
</feature>
<keyword evidence="1" id="KW-0472">Membrane</keyword>
<dbReference type="InterPro" id="IPR053188">
    <property type="entry name" value="FkbM_Methyltransferase"/>
</dbReference>
<keyword evidence="2" id="KW-0732">Signal</keyword>
<dbReference type="NCBIfam" id="TIGR01444">
    <property type="entry name" value="fkbM_fam"/>
    <property type="match status" value="1"/>
</dbReference>
<dbReference type="EMBL" id="JALLAZ020000192">
    <property type="protein sequence ID" value="KAL3801315.1"/>
    <property type="molecule type" value="Genomic_DNA"/>
</dbReference>
<keyword evidence="1" id="KW-0812">Transmembrane</keyword>
<dbReference type="InterPro" id="IPR006342">
    <property type="entry name" value="FkbM_mtfrase"/>
</dbReference>
<dbReference type="SUPFAM" id="SSF53335">
    <property type="entry name" value="S-adenosyl-L-methionine-dependent methyltransferases"/>
    <property type="match status" value="1"/>
</dbReference>
<sequence length="349" mass="38578">MLHQHQNVPPHQSSAGAHLNFSVLILLISLVTVCADNEIAVLQQLRSAYPDWKPRGFVDVGANGGGWTRAIQGEGLYPGVKTFMVEAFRQHSGSLAETKSMFKDGIIDYAFAVLSSADGDAVKFHSTKQGFTTGNSMFVEQSEHYTGSNDNFELVNTTKLDTLLKEHKMDDVDYLKLDVQGAELMVLLGATETLKKATFVQLEVSVIEYNKGGACWHEVDELLRRNGFYFYDAGDHTRNDEAFHTKAIGQFDALYIKPSSDRLPKWLVDHNATFCGMNKEGVRGGGVIKEGHMRGDMMDVAVRGQMADATAHVDRTLFFQTFFLAISAFVGGYLAGRKTSAGRISFKEL</sequence>
<evidence type="ECO:0000256" key="2">
    <source>
        <dbReference type="SAM" id="SignalP"/>
    </source>
</evidence>
<evidence type="ECO:0000313" key="4">
    <source>
        <dbReference type="EMBL" id="KAL3801315.1"/>
    </source>
</evidence>
<comment type="caution">
    <text evidence="4">The sequence shown here is derived from an EMBL/GenBank/DDBJ whole genome shotgun (WGS) entry which is preliminary data.</text>
</comment>
<keyword evidence="5" id="KW-1185">Reference proteome</keyword>
<dbReference type="Gene3D" id="3.40.50.150">
    <property type="entry name" value="Vaccinia Virus protein VP39"/>
    <property type="match status" value="1"/>
</dbReference>
<gene>
    <name evidence="4" type="ORF">ACHAW5_002230</name>
</gene>